<keyword evidence="1" id="KW-0812">Transmembrane</keyword>
<reference evidence="2 3" key="1">
    <citation type="submission" date="2016-03" db="EMBL/GenBank/DDBJ databases">
        <authorList>
            <person name="Ploux O."/>
        </authorList>
    </citation>
    <scope>NUCLEOTIDE SEQUENCE [LARGE SCALE GENOMIC DNA]</scope>
    <source>
        <strain evidence="2 3">UAMH 11012</strain>
    </source>
</reference>
<sequence length="173" mass="19404">MDSRTGLAKNQMACMPKLDALDPGMSVPGTKHHVTMVYCIQTLACASFVIGVPALMAFSTRCCFIRFEFHVGFVWKNTESSIQRIAPSAYRKLQSQEIRNLVLAPGSGTDVLHGRLVTRNLQYYVETLKNGTTDEDEESFEALSYCWETPIRDYPFQTEDGIVRITGSLRLAL</sequence>
<dbReference type="AlphaFoldDB" id="A0A1L7XVD8"/>
<dbReference type="Proteomes" id="UP000184330">
    <property type="component" value="Unassembled WGS sequence"/>
</dbReference>
<keyword evidence="1" id="KW-1133">Transmembrane helix</keyword>
<name>A0A1L7XVD8_9HELO</name>
<keyword evidence="1" id="KW-0472">Membrane</keyword>
<evidence type="ECO:0000256" key="1">
    <source>
        <dbReference type="SAM" id="Phobius"/>
    </source>
</evidence>
<feature type="transmembrane region" description="Helical" evidence="1">
    <location>
        <begin position="35"/>
        <end position="58"/>
    </location>
</feature>
<dbReference type="EMBL" id="FJOG01000062">
    <property type="protein sequence ID" value="CZR68969.1"/>
    <property type="molecule type" value="Genomic_DNA"/>
</dbReference>
<gene>
    <name evidence="2" type="ORF">PAC_18870</name>
</gene>
<evidence type="ECO:0000313" key="3">
    <source>
        <dbReference type="Proteomes" id="UP000184330"/>
    </source>
</evidence>
<keyword evidence="3" id="KW-1185">Reference proteome</keyword>
<accession>A0A1L7XVD8</accession>
<evidence type="ECO:0000313" key="2">
    <source>
        <dbReference type="EMBL" id="CZR68969.1"/>
    </source>
</evidence>
<protein>
    <submittedName>
        <fullName evidence="2">Uncharacterized protein</fullName>
    </submittedName>
</protein>
<organism evidence="2 3">
    <name type="scientific">Phialocephala subalpina</name>
    <dbReference type="NCBI Taxonomy" id="576137"/>
    <lineage>
        <taxon>Eukaryota</taxon>
        <taxon>Fungi</taxon>
        <taxon>Dikarya</taxon>
        <taxon>Ascomycota</taxon>
        <taxon>Pezizomycotina</taxon>
        <taxon>Leotiomycetes</taxon>
        <taxon>Helotiales</taxon>
        <taxon>Mollisiaceae</taxon>
        <taxon>Phialocephala</taxon>
        <taxon>Phialocephala fortinii species complex</taxon>
    </lineage>
</organism>
<proteinExistence type="predicted"/>